<protein>
    <recommendedName>
        <fullName evidence="4">Secreted protein</fullName>
    </recommendedName>
</protein>
<dbReference type="AlphaFoldDB" id="A0A8T1VLX7"/>
<evidence type="ECO:0000256" key="1">
    <source>
        <dbReference type="SAM" id="SignalP"/>
    </source>
</evidence>
<reference evidence="2" key="1">
    <citation type="submission" date="2021-02" db="EMBL/GenBank/DDBJ databases">
        <authorList>
            <person name="Palmer J.M."/>
        </authorList>
    </citation>
    <scope>NUCLEOTIDE SEQUENCE</scope>
    <source>
        <strain evidence="2">SCRP734</strain>
    </source>
</reference>
<sequence length="82" mass="9322">MWLPTPYTPPFLLVLIRYTCVLWTVAGTERITEPQVRGPAKNKLQEHVYETNTGWKGGVFGVGNRMNMSFVRGRGAGRRSRI</sequence>
<feature type="chain" id="PRO_5035767680" description="Secreted protein" evidence="1">
    <location>
        <begin position="28"/>
        <end position="82"/>
    </location>
</feature>
<gene>
    <name evidence="2" type="ORF">PHYPSEUDO_005080</name>
</gene>
<dbReference type="EMBL" id="JAGDFM010000213">
    <property type="protein sequence ID" value="KAG7382292.1"/>
    <property type="molecule type" value="Genomic_DNA"/>
</dbReference>
<keyword evidence="1" id="KW-0732">Signal</keyword>
<organism evidence="2 3">
    <name type="scientific">Phytophthora pseudosyringae</name>
    <dbReference type="NCBI Taxonomy" id="221518"/>
    <lineage>
        <taxon>Eukaryota</taxon>
        <taxon>Sar</taxon>
        <taxon>Stramenopiles</taxon>
        <taxon>Oomycota</taxon>
        <taxon>Peronosporomycetes</taxon>
        <taxon>Peronosporales</taxon>
        <taxon>Peronosporaceae</taxon>
        <taxon>Phytophthora</taxon>
    </lineage>
</organism>
<name>A0A8T1VLX7_9STRA</name>
<dbReference type="Proteomes" id="UP000694044">
    <property type="component" value="Unassembled WGS sequence"/>
</dbReference>
<keyword evidence="3" id="KW-1185">Reference proteome</keyword>
<evidence type="ECO:0000313" key="3">
    <source>
        <dbReference type="Proteomes" id="UP000694044"/>
    </source>
</evidence>
<proteinExistence type="predicted"/>
<evidence type="ECO:0000313" key="2">
    <source>
        <dbReference type="EMBL" id="KAG7382292.1"/>
    </source>
</evidence>
<evidence type="ECO:0008006" key="4">
    <source>
        <dbReference type="Google" id="ProtNLM"/>
    </source>
</evidence>
<feature type="signal peptide" evidence="1">
    <location>
        <begin position="1"/>
        <end position="27"/>
    </location>
</feature>
<comment type="caution">
    <text evidence="2">The sequence shown here is derived from an EMBL/GenBank/DDBJ whole genome shotgun (WGS) entry which is preliminary data.</text>
</comment>
<accession>A0A8T1VLX7</accession>